<dbReference type="SUPFAM" id="SSF50199">
    <property type="entry name" value="Staphylococcal nuclease"/>
    <property type="match status" value="1"/>
</dbReference>
<dbReference type="PROSITE" id="PS50830">
    <property type="entry name" value="TNASE_3"/>
    <property type="match status" value="1"/>
</dbReference>
<organism evidence="3 4">
    <name type="scientific">Rhodococcus jostii (strain RHA1)</name>
    <dbReference type="NCBI Taxonomy" id="101510"/>
    <lineage>
        <taxon>Bacteria</taxon>
        <taxon>Bacillati</taxon>
        <taxon>Actinomycetota</taxon>
        <taxon>Actinomycetes</taxon>
        <taxon>Mycobacteriales</taxon>
        <taxon>Nocardiaceae</taxon>
        <taxon>Rhodococcus</taxon>
    </lineage>
</organism>
<dbReference type="eggNOG" id="COG1525">
    <property type="taxonomic scope" value="Bacteria"/>
</dbReference>
<dbReference type="Proteomes" id="UP000008710">
    <property type="component" value="Chromosome"/>
</dbReference>
<dbReference type="Pfam" id="PF00565">
    <property type="entry name" value="SNase"/>
    <property type="match status" value="1"/>
</dbReference>
<dbReference type="HOGENOM" id="CLU_1348047_0_0_11"/>
<dbReference type="AlphaFoldDB" id="Q0S5H8"/>
<name>Q0S5H8_RHOJR</name>
<evidence type="ECO:0000313" key="4">
    <source>
        <dbReference type="Proteomes" id="UP000008710"/>
    </source>
</evidence>
<dbReference type="InterPro" id="IPR016071">
    <property type="entry name" value="Staphylococal_nuclease_OB-fold"/>
</dbReference>
<sequence>MPVTRIPAIRAAHHRGAHRRRLLAPSAVALCALSIACAVACPAAAYPVALDGAAAAAQVVDVVDGDTLVARYLDKSEIFAVSVVGIDAPEGEQCWAAQSTQFARDHLLGRRVMLSAEATLPNTDPTGALVRRVVLDNDMDGDYAIKAAREGAARAHATDHVRLASQLLSAEAGARDTHRGLWTCDGSIPVAAPSPDPGPRPAP</sequence>
<dbReference type="Gene3D" id="2.40.50.90">
    <property type="match status" value="1"/>
</dbReference>
<evidence type="ECO:0000313" key="3">
    <source>
        <dbReference type="EMBL" id="ABG97208.1"/>
    </source>
</evidence>
<evidence type="ECO:0000256" key="1">
    <source>
        <dbReference type="SAM" id="SignalP"/>
    </source>
</evidence>
<reference evidence="4" key="1">
    <citation type="journal article" date="2006" name="Proc. Natl. Acad. Sci. U.S.A.">
        <title>The complete genome of Rhodococcus sp. RHA1 provides insights into a catabolic powerhouse.</title>
        <authorList>
            <person name="McLeod M.P."/>
            <person name="Warren R.L."/>
            <person name="Hsiao W.W.L."/>
            <person name="Araki N."/>
            <person name="Myhre M."/>
            <person name="Fernandes C."/>
            <person name="Miyazawa D."/>
            <person name="Wong W."/>
            <person name="Lillquist A.L."/>
            <person name="Wang D."/>
            <person name="Dosanjh M."/>
            <person name="Hara H."/>
            <person name="Petrescu A."/>
            <person name="Morin R.D."/>
            <person name="Yang G."/>
            <person name="Stott J.M."/>
            <person name="Schein J.E."/>
            <person name="Shin H."/>
            <person name="Smailus D."/>
            <person name="Siddiqui A.S."/>
            <person name="Marra M.A."/>
            <person name="Jones S.J.M."/>
            <person name="Holt R."/>
            <person name="Brinkman F.S.L."/>
            <person name="Miyauchi K."/>
            <person name="Fukuda M."/>
            <person name="Davies J.E."/>
            <person name="Mohn W.W."/>
            <person name="Eltis L.D."/>
        </authorList>
    </citation>
    <scope>NUCLEOTIDE SEQUENCE [LARGE SCALE GENOMIC DNA]</scope>
    <source>
        <strain evidence="4">RHA1</strain>
    </source>
</reference>
<dbReference type="InterPro" id="IPR035437">
    <property type="entry name" value="SNase_OB-fold_sf"/>
</dbReference>
<dbReference type="SMART" id="SM00318">
    <property type="entry name" value="SNc"/>
    <property type="match status" value="1"/>
</dbReference>
<feature type="chain" id="PRO_5039066105" evidence="1">
    <location>
        <begin position="41"/>
        <end position="203"/>
    </location>
</feature>
<proteinExistence type="predicted"/>
<accession>Q0S5H8</accession>
<dbReference type="KEGG" id="rha:RHA1_ro05428"/>
<dbReference type="OrthoDB" id="5241375at2"/>
<dbReference type="EMBL" id="CP000431">
    <property type="protein sequence ID" value="ABG97208.1"/>
    <property type="molecule type" value="Genomic_DNA"/>
</dbReference>
<feature type="signal peptide" evidence="1">
    <location>
        <begin position="1"/>
        <end position="40"/>
    </location>
</feature>
<gene>
    <name evidence="3" type="ordered locus">RHA1_ro05428</name>
</gene>
<feature type="domain" description="TNase-like" evidence="2">
    <location>
        <begin position="53"/>
        <end position="184"/>
    </location>
</feature>
<protein>
    <submittedName>
        <fullName evidence="3">Possible nuclease</fullName>
    </submittedName>
</protein>
<keyword evidence="1" id="KW-0732">Signal</keyword>
<evidence type="ECO:0000259" key="2">
    <source>
        <dbReference type="PROSITE" id="PS50830"/>
    </source>
</evidence>